<gene>
    <name evidence="1" type="ORF">ARMSODRAFT_806381</name>
</gene>
<proteinExistence type="predicted"/>
<name>A0A2H3AWG8_9AGAR</name>
<evidence type="ECO:0000313" key="1">
    <source>
        <dbReference type="EMBL" id="PBK59192.1"/>
    </source>
</evidence>
<keyword evidence="2" id="KW-1185">Reference proteome</keyword>
<dbReference type="EMBL" id="KZ293510">
    <property type="protein sequence ID" value="PBK59192.1"/>
    <property type="molecule type" value="Genomic_DNA"/>
</dbReference>
<dbReference type="Proteomes" id="UP000218334">
    <property type="component" value="Unassembled WGS sequence"/>
</dbReference>
<dbReference type="AlphaFoldDB" id="A0A2H3AWG8"/>
<accession>A0A2H3AWG8</accession>
<organism evidence="1 2">
    <name type="scientific">Armillaria solidipes</name>
    <dbReference type="NCBI Taxonomy" id="1076256"/>
    <lineage>
        <taxon>Eukaryota</taxon>
        <taxon>Fungi</taxon>
        <taxon>Dikarya</taxon>
        <taxon>Basidiomycota</taxon>
        <taxon>Agaricomycotina</taxon>
        <taxon>Agaricomycetes</taxon>
        <taxon>Agaricomycetidae</taxon>
        <taxon>Agaricales</taxon>
        <taxon>Marasmiineae</taxon>
        <taxon>Physalacriaceae</taxon>
        <taxon>Armillaria</taxon>
    </lineage>
</organism>
<reference evidence="2" key="1">
    <citation type="journal article" date="2017" name="Nat. Ecol. Evol.">
        <title>Genome expansion and lineage-specific genetic innovations in the forest pathogenic fungi Armillaria.</title>
        <authorList>
            <person name="Sipos G."/>
            <person name="Prasanna A.N."/>
            <person name="Walter M.C."/>
            <person name="O'Connor E."/>
            <person name="Balint B."/>
            <person name="Krizsan K."/>
            <person name="Kiss B."/>
            <person name="Hess J."/>
            <person name="Varga T."/>
            <person name="Slot J."/>
            <person name="Riley R."/>
            <person name="Boka B."/>
            <person name="Rigling D."/>
            <person name="Barry K."/>
            <person name="Lee J."/>
            <person name="Mihaltcheva S."/>
            <person name="LaButti K."/>
            <person name="Lipzen A."/>
            <person name="Waldron R."/>
            <person name="Moloney N.M."/>
            <person name="Sperisen C."/>
            <person name="Kredics L."/>
            <person name="Vagvoelgyi C."/>
            <person name="Patrignani A."/>
            <person name="Fitzpatrick D."/>
            <person name="Nagy I."/>
            <person name="Doyle S."/>
            <person name="Anderson J.B."/>
            <person name="Grigoriev I.V."/>
            <person name="Gueldener U."/>
            <person name="Muensterkoetter M."/>
            <person name="Nagy L.G."/>
        </authorList>
    </citation>
    <scope>NUCLEOTIDE SEQUENCE [LARGE SCALE GENOMIC DNA]</scope>
    <source>
        <strain evidence="2">28-4</strain>
    </source>
</reference>
<protein>
    <submittedName>
        <fullName evidence="1">Uncharacterized protein</fullName>
    </submittedName>
</protein>
<sequence length="188" mass="21408">MLLSTKRPKCGRLYRGLRNNKRAESIRRLELFHAYLSLSLRLSFIYEKSSHSKIFVSLKCPSAIRAQLLRHIPSLSALRIRHFIYHDSSITAPDLTDPSPFPLERCSYTSRTRSIRIRCTDGIAPCLELARTDYPDMPPHSYPSVPSDVLLDKFSSCILKDMGPIRVSWPTQHPPYGRFVTCVSGGDT</sequence>
<evidence type="ECO:0000313" key="2">
    <source>
        <dbReference type="Proteomes" id="UP000218334"/>
    </source>
</evidence>